<dbReference type="PANTHER" id="PTHR22916">
    <property type="entry name" value="GLYCOSYLTRANSFERASE"/>
    <property type="match status" value="1"/>
</dbReference>
<dbReference type="InterPro" id="IPR029044">
    <property type="entry name" value="Nucleotide-diphossugar_trans"/>
</dbReference>
<evidence type="ECO:0000313" key="2">
    <source>
        <dbReference type="EMBL" id="MDM5264400.1"/>
    </source>
</evidence>
<keyword evidence="3" id="KW-1185">Reference proteome</keyword>
<name>A0ABT7QTI9_9BACT</name>
<reference evidence="2" key="1">
    <citation type="submission" date="2023-01" db="EMBL/GenBank/DDBJ databases">
        <title>Sulfurovum sp. XTW-4 genome assembly.</title>
        <authorList>
            <person name="Wang J."/>
        </authorList>
    </citation>
    <scope>NUCLEOTIDE SEQUENCE</scope>
    <source>
        <strain evidence="2">XTW-4</strain>
    </source>
</reference>
<dbReference type="SUPFAM" id="SSF53448">
    <property type="entry name" value="Nucleotide-diphospho-sugar transferases"/>
    <property type="match status" value="1"/>
</dbReference>
<proteinExistence type="predicted"/>
<dbReference type="InterPro" id="IPR001173">
    <property type="entry name" value="Glyco_trans_2-like"/>
</dbReference>
<dbReference type="Pfam" id="PF00535">
    <property type="entry name" value="Glycos_transf_2"/>
    <property type="match status" value="1"/>
</dbReference>
<organism evidence="2 3">
    <name type="scientific">Sulfurovum xiamenensis</name>
    <dbReference type="NCBI Taxonomy" id="3019066"/>
    <lineage>
        <taxon>Bacteria</taxon>
        <taxon>Pseudomonadati</taxon>
        <taxon>Campylobacterota</taxon>
        <taxon>Epsilonproteobacteria</taxon>
        <taxon>Campylobacterales</taxon>
        <taxon>Sulfurovaceae</taxon>
        <taxon>Sulfurovum</taxon>
    </lineage>
</organism>
<evidence type="ECO:0000259" key="1">
    <source>
        <dbReference type="Pfam" id="PF00535"/>
    </source>
</evidence>
<dbReference type="Proteomes" id="UP001169066">
    <property type="component" value="Unassembled WGS sequence"/>
</dbReference>
<dbReference type="EMBL" id="JAQIBC010000007">
    <property type="protein sequence ID" value="MDM5264400.1"/>
    <property type="molecule type" value="Genomic_DNA"/>
</dbReference>
<dbReference type="PANTHER" id="PTHR22916:SF3">
    <property type="entry name" value="UDP-GLCNAC:BETAGAL BETA-1,3-N-ACETYLGLUCOSAMINYLTRANSFERASE-LIKE PROTEIN 1"/>
    <property type="match status" value="1"/>
</dbReference>
<dbReference type="RefSeq" id="WP_289402307.1">
    <property type="nucleotide sequence ID" value="NZ_JAQIBC010000007.1"/>
</dbReference>
<dbReference type="CDD" id="cd00761">
    <property type="entry name" value="Glyco_tranf_GTA_type"/>
    <property type="match status" value="1"/>
</dbReference>
<feature type="domain" description="Glycosyltransferase 2-like" evidence="1">
    <location>
        <begin position="7"/>
        <end position="109"/>
    </location>
</feature>
<gene>
    <name evidence="2" type="ORF">PF327_09350</name>
</gene>
<comment type="caution">
    <text evidence="2">The sequence shown here is derived from an EMBL/GenBank/DDBJ whole genome shotgun (WGS) entry which is preliminary data.</text>
</comment>
<accession>A0ABT7QTI9</accession>
<protein>
    <submittedName>
        <fullName evidence="2">Glycosyltransferase family 2 protein</fullName>
    </submittedName>
</protein>
<dbReference type="Gene3D" id="3.90.550.10">
    <property type="entry name" value="Spore Coat Polysaccharide Biosynthesis Protein SpsA, Chain A"/>
    <property type="match status" value="1"/>
</dbReference>
<evidence type="ECO:0000313" key="3">
    <source>
        <dbReference type="Proteomes" id="UP001169066"/>
    </source>
</evidence>
<sequence>MQEPLITIAIPAYNNESSIRKTIDSCLNQKTDIQYEILIVDDASTDTTPQIIAEYDNKIRIVTLEERVPIMDNHNNCLKYANGEYVLFCHADDILEDHAVETVSRKLKQRNYPKKYILWGHSLFRDSYPIVKKAGFNVNEMIVGEYAPTMFMFGAVAPAGTCYSREGMLEVGGFLQANHRLAPSDITSMIYCAFQGFRFEMMDEMIMVRTYASTATETKLDIILESLDDAFKQLIEVTKKTDIDALITKSITFDSKPYMFYYALAEDKAFAQRVKRIVRREIIFNPGLLRDDIIRKLLKRLYL</sequence>